<dbReference type="GO" id="GO:0016747">
    <property type="term" value="F:acyltransferase activity, transferring groups other than amino-acyl groups"/>
    <property type="evidence" value="ECO:0007669"/>
    <property type="project" value="InterPro"/>
</dbReference>
<feature type="transmembrane region" description="Helical" evidence="1">
    <location>
        <begin position="188"/>
        <end position="210"/>
    </location>
</feature>
<keyword evidence="1" id="KW-0472">Membrane</keyword>
<gene>
    <name evidence="3" type="ORF">H8R02_07665</name>
</gene>
<comment type="caution">
    <text evidence="3">The sequence shown here is derived from an EMBL/GenBank/DDBJ whole genome shotgun (WGS) entry which is preliminary data.</text>
</comment>
<feature type="transmembrane region" description="Helical" evidence="1">
    <location>
        <begin position="12"/>
        <end position="29"/>
    </location>
</feature>
<protein>
    <submittedName>
        <fullName evidence="3">Acyltransferase</fullName>
    </submittedName>
</protein>
<keyword evidence="1" id="KW-1133">Transmembrane helix</keyword>
<keyword evidence="4" id="KW-1185">Reference proteome</keyword>
<dbReference type="EMBL" id="JACORU010000002">
    <property type="protein sequence ID" value="MBC5764320.1"/>
    <property type="molecule type" value="Genomic_DNA"/>
</dbReference>
<feature type="transmembrane region" description="Helical" evidence="1">
    <location>
        <begin position="247"/>
        <end position="265"/>
    </location>
</feature>
<accession>A0A923M6M7</accession>
<keyword evidence="3" id="KW-0012">Acyltransferase</keyword>
<keyword evidence="1" id="KW-0812">Transmembrane</keyword>
<dbReference type="Proteomes" id="UP000596827">
    <property type="component" value="Unassembled WGS sequence"/>
</dbReference>
<dbReference type="PANTHER" id="PTHR23028">
    <property type="entry name" value="ACETYLTRANSFERASE"/>
    <property type="match status" value="1"/>
</dbReference>
<evidence type="ECO:0000313" key="3">
    <source>
        <dbReference type="EMBL" id="MBC5764320.1"/>
    </source>
</evidence>
<feature type="domain" description="Acyltransferase 3" evidence="2">
    <location>
        <begin position="7"/>
        <end position="329"/>
    </location>
</feature>
<evidence type="ECO:0000313" key="4">
    <source>
        <dbReference type="Proteomes" id="UP000596827"/>
    </source>
</evidence>
<reference evidence="3" key="1">
    <citation type="submission" date="2020-08" db="EMBL/GenBank/DDBJ databases">
        <title>Ramlibacter sp. GTP1 16S ribosomal RNA gene genome sequencing and assembly.</title>
        <authorList>
            <person name="Kang M."/>
        </authorList>
    </citation>
    <scope>NUCLEOTIDE SEQUENCE</scope>
    <source>
        <strain evidence="3">GTP1</strain>
    </source>
</reference>
<evidence type="ECO:0000259" key="2">
    <source>
        <dbReference type="Pfam" id="PF01757"/>
    </source>
</evidence>
<feature type="transmembrane region" description="Helical" evidence="1">
    <location>
        <begin position="162"/>
        <end position="182"/>
    </location>
</feature>
<feature type="transmembrane region" description="Helical" evidence="1">
    <location>
        <begin position="73"/>
        <end position="92"/>
    </location>
</feature>
<feature type="transmembrane region" description="Helical" evidence="1">
    <location>
        <begin position="222"/>
        <end position="241"/>
    </location>
</feature>
<organism evidence="3 4">
    <name type="scientific">Ramlibacter albus</name>
    <dbReference type="NCBI Taxonomy" id="2079448"/>
    <lineage>
        <taxon>Bacteria</taxon>
        <taxon>Pseudomonadati</taxon>
        <taxon>Pseudomonadota</taxon>
        <taxon>Betaproteobacteria</taxon>
        <taxon>Burkholderiales</taxon>
        <taxon>Comamonadaceae</taxon>
        <taxon>Ramlibacter</taxon>
    </lineage>
</organism>
<dbReference type="InterPro" id="IPR050879">
    <property type="entry name" value="Acyltransferase_3"/>
</dbReference>
<evidence type="ECO:0000256" key="1">
    <source>
        <dbReference type="SAM" id="Phobius"/>
    </source>
</evidence>
<feature type="transmembrane region" description="Helical" evidence="1">
    <location>
        <begin position="104"/>
        <end position="125"/>
    </location>
</feature>
<feature type="transmembrane region" description="Helical" evidence="1">
    <location>
        <begin position="277"/>
        <end position="294"/>
    </location>
</feature>
<proteinExistence type="predicted"/>
<dbReference type="PANTHER" id="PTHR23028:SF53">
    <property type="entry name" value="ACYL_TRANSF_3 DOMAIN-CONTAINING PROTEIN"/>
    <property type="match status" value="1"/>
</dbReference>
<name>A0A923M6M7_9BURK</name>
<sequence length="600" mass="64816">MLTYRPDIDGLRAVAVVPVIFFHAAFPLFPGGYAGVDVFFVISGYLITGIILRERAQGRFSLPGFYERRVRRIFPALFLVLAATLPLAPALMLPDDLENYGQSLVATSLFANNVLLTLTSGYFALAAEFKPLLHTWSLGLEEQFYLVFPLLLMVLARPGTRYLPAALAALAAASLGWAQWQVAANPVAAYFGLLARGWELLSGAALACVLQGRPAPALPGRVREAGAAVGLLLLVGAFITLDRTSAVPGVPALAPVAGTLMIIAFADPAKGVGRALAWRPLVGVGLVSYSLYLWHQPLFAFARLYSVEEPPAAVYAAMIALASVLAIATWKFVELPVRRGRIGRTALFGLAFAASLVTAGIGYWIHVRSGFPERWNELAVPEGGRRLNAAYNERAYAFQADRFADTGAQKVLVSGHSFARDFINAGVENGYFAGSDLVYSNELPECLDSAADIPPRLRALVARADYLIFASRASTCLAQDLRVVRSVGAGHVVVVGTKNFGWNMNGVMRLPPHERKGYRARVLQDVRLYNEQVARELPPDVFVDVLGMLQDGNGRVPVFTPDGKFISQDGSHLTRPGAAFVGKVIFEHPLLRGLKGAADK</sequence>
<dbReference type="GO" id="GO:0016020">
    <property type="term" value="C:membrane"/>
    <property type="evidence" value="ECO:0007669"/>
    <property type="project" value="TreeGrafter"/>
</dbReference>
<feature type="transmembrane region" description="Helical" evidence="1">
    <location>
        <begin position="35"/>
        <end position="52"/>
    </location>
</feature>
<dbReference type="Pfam" id="PF01757">
    <property type="entry name" value="Acyl_transf_3"/>
    <property type="match status" value="1"/>
</dbReference>
<feature type="transmembrane region" description="Helical" evidence="1">
    <location>
        <begin position="314"/>
        <end position="333"/>
    </location>
</feature>
<keyword evidence="3" id="KW-0808">Transferase</keyword>
<dbReference type="GO" id="GO:0009103">
    <property type="term" value="P:lipopolysaccharide biosynthetic process"/>
    <property type="evidence" value="ECO:0007669"/>
    <property type="project" value="TreeGrafter"/>
</dbReference>
<dbReference type="AlphaFoldDB" id="A0A923M6M7"/>
<feature type="transmembrane region" description="Helical" evidence="1">
    <location>
        <begin position="345"/>
        <end position="365"/>
    </location>
</feature>
<dbReference type="InterPro" id="IPR002656">
    <property type="entry name" value="Acyl_transf_3_dom"/>
</dbReference>
<dbReference type="RefSeq" id="WP_187080797.1">
    <property type="nucleotide sequence ID" value="NZ_JACORU010000002.1"/>
</dbReference>